<name>A0AAE0EWI5_9CHLO</name>
<proteinExistence type="predicted"/>
<protein>
    <submittedName>
        <fullName evidence="2">Uncharacterized protein</fullName>
    </submittedName>
</protein>
<evidence type="ECO:0000313" key="3">
    <source>
        <dbReference type="Proteomes" id="UP001190700"/>
    </source>
</evidence>
<comment type="caution">
    <text evidence="2">The sequence shown here is derived from an EMBL/GenBank/DDBJ whole genome shotgun (WGS) entry which is preliminary data.</text>
</comment>
<evidence type="ECO:0000256" key="1">
    <source>
        <dbReference type="SAM" id="MobiDB-lite"/>
    </source>
</evidence>
<dbReference type="Proteomes" id="UP001190700">
    <property type="component" value="Unassembled WGS sequence"/>
</dbReference>
<organism evidence="2 3">
    <name type="scientific">Cymbomonas tetramitiformis</name>
    <dbReference type="NCBI Taxonomy" id="36881"/>
    <lineage>
        <taxon>Eukaryota</taxon>
        <taxon>Viridiplantae</taxon>
        <taxon>Chlorophyta</taxon>
        <taxon>Pyramimonadophyceae</taxon>
        <taxon>Pyramimonadales</taxon>
        <taxon>Pyramimonadaceae</taxon>
        <taxon>Cymbomonas</taxon>
    </lineage>
</organism>
<keyword evidence="3" id="KW-1185">Reference proteome</keyword>
<dbReference type="AlphaFoldDB" id="A0AAE0EWI5"/>
<evidence type="ECO:0000313" key="2">
    <source>
        <dbReference type="EMBL" id="KAK3241525.1"/>
    </source>
</evidence>
<sequence>MEEVVQQEELSEEEVDSEEEEEGTDEAEKWIVPDGFKAIVDTPLAAQIDNSIVGEHLIFKWNGVGWCHGWAQKLYPNHRRGCNVEVVYEDGDRRDRILRVQDYGHGGAVVAGAWCLLQSV</sequence>
<feature type="region of interest" description="Disordered" evidence="1">
    <location>
        <begin position="1"/>
        <end position="28"/>
    </location>
</feature>
<feature type="compositionally biased region" description="Acidic residues" evidence="1">
    <location>
        <begin position="1"/>
        <end position="25"/>
    </location>
</feature>
<dbReference type="EMBL" id="LGRX02033379">
    <property type="protein sequence ID" value="KAK3241525.1"/>
    <property type="molecule type" value="Genomic_DNA"/>
</dbReference>
<reference evidence="2 3" key="1">
    <citation type="journal article" date="2015" name="Genome Biol. Evol.">
        <title>Comparative Genomics of a Bacterivorous Green Alga Reveals Evolutionary Causalities and Consequences of Phago-Mixotrophic Mode of Nutrition.</title>
        <authorList>
            <person name="Burns J.A."/>
            <person name="Paasch A."/>
            <person name="Narechania A."/>
            <person name="Kim E."/>
        </authorList>
    </citation>
    <scope>NUCLEOTIDE SEQUENCE [LARGE SCALE GENOMIC DNA]</scope>
    <source>
        <strain evidence="2 3">PLY_AMNH</strain>
    </source>
</reference>
<gene>
    <name evidence="2" type="ORF">CYMTET_48722</name>
</gene>
<accession>A0AAE0EWI5</accession>